<evidence type="ECO:0000313" key="2">
    <source>
        <dbReference type="Proteomes" id="UP000816034"/>
    </source>
</evidence>
<dbReference type="InterPro" id="IPR026002">
    <property type="entry name" value="ATC_hydrolase-like"/>
</dbReference>
<dbReference type="AlphaFoldDB" id="A0AA88H036"/>
<proteinExistence type="predicted"/>
<comment type="caution">
    <text evidence="1">The sequence shown here is derived from an EMBL/GenBank/DDBJ whole genome shotgun (WGS) entry which is preliminary data.</text>
</comment>
<accession>A0AA88H036</accession>
<dbReference type="Proteomes" id="UP000816034">
    <property type="component" value="Unassembled WGS sequence"/>
</dbReference>
<gene>
    <name evidence="1" type="ORF">C9374_000237</name>
</gene>
<dbReference type="Pfam" id="PF14196">
    <property type="entry name" value="ATC_hydrolase"/>
    <property type="match status" value="1"/>
</dbReference>
<reference evidence="1 2" key="1">
    <citation type="journal article" date="2018" name="BMC Genomics">
        <title>The genome of Naegleria lovaniensis, the basis for a comparative approach to unravel pathogenicity factors of the human pathogenic amoeba N. fowleri.</title>
        <authorList>
            <person name="Liechti N."/>
            <person name="Schurch N."/>
            <person name="Bruggmann R."/>
            <person name="Wittwer M."/>
        </authorList>
    </citation>
    <scope>NUCLEOTIDE SEQUENCE [LARGE SCALE GENOMIC DNA]</scope>
    <source>
        <strain evidence="1 2">ATCC 30569</strain>
    </source>
</reference>
<sequence length="294" mass="33716">MFKYFSSRLIQLGIQHGSPSQFMNGVKQQLSHCVEISQMNQSLSNIMSNIQEGKKEILSSSVTSQFLEQEKMKRNNPYPNTWIPLSASFISSYKVLVHELRILDHDQAMSLLSEAICTLAPEEYNETHVIPYLVKKKATIHDAQHLERVKEFMEENYNKFPGFDMSTQIEHEEAQKGIPSQQQHQQLSSSSSTTISLVKMKVHYCVIHAFFKAHGMGHILPAMCSFDCTWSSAFHSPRVGLKFRRSRVLSLGDEFCEFAVSKDFEKDMEDAVMNTLPPKKTKFTMTVNNHEEIQ</sequence>
<dbReference type="GeneID" id="68092699"/>
<keyword evidence="2" id="KW-1185">Reference proteome</keyword>
<name>A0AA88H036_NAELO</name>
<organism evidence="1 2">
    <name type="scientific">Naegleria lovaniensis</name>
    <name type="common">Amoeba</name>
    <dbReference type="NCBI Taxonomy" id="51637"/>
    <lineage>
        <taxon>Eukaryota</taxon>
        <taxon>Discoba</taxon>
        <taxon>Heterolobosea</taxon>
        <taxon>Tetramitia</taxon>
        <taxon>Eutetramitia</taxon>
        <taxon>Vahlkampfiidae</taxon>
        <taxon>Naegleria</taxon>
    </lineage>
</organism>
<protein>
    <submittedName>
        <fullName evidence="1">Uncharacterized protein</fullName>
    </submittedName>
</protein>
<evidence type="ECO:0000313" key="1">
    <source>
        <dbReference type="EMBL" id="KAG2388798.1"/>
    </source>
</evidence>
<dbReference type="RefSeq" id="XP_044552790.1">
    <property type="nucleotide sequence ID" value="XM_044691780.1"/>
</dbReference>
<dbReference type="EMBL" id="PYSW02000009">
    <property type="protein sequence ID" value="KAG2388798.1"/>
    <property type="molecule type" value="Genomic_DNA"/>
</dbReference>